<comment type="subunit">
    <text evidence="10">Monomer.</text>
</comment>
<evidence type="ECO:0000256" key="8">
    <source>
        <dbReference type="ARBA" id="ARBA00023056"/>
    </source>
</evidence>
<dbReference type="EC" id="2.4.1.18" evidence="10"/>
<evidence type="ECO:0000313" key="12">
    <source>
        <dbReference type="EMBL" id="MFC5652180.1"/>
    </source>
</evidence>
<comment type="function">
    <text evidence="2 10">Catalyzes the formation of the alpha-1,6-glucosidic linkages in glycogen by scission of a 1,4-alpha-linked oligosaccharide from growing alpha-1,4-glucan chains and the subsequent attachment of the oligosaccharide to the alpha-1,6 position.</text>
</comment>
<dbReference type="PANTHER" id="PTHR43651:SF3">
    <property type="entry name" value="1,4-ALPHA-GLUCAN-BRANCHING ENZYME"/>
    <property type="match status" value="1"/>
</dbReference>
<evidence type="ECO:0000256" key="10">
    <source>
        <dbReference type="HAMAP-Rule" id="MF_00685"/>
    </source>
</evidence>
<accession>A0ABW0W743</accession>
<evidence type="ECO:0000259" key="11">
    <source>
        <dbReference type="SMART" id="SM00642"/>
    </source>
</evidence>
<dbReference type="InterPro" id="IPR004193">
    <property type="entry name" value="Glyco_hydro_13_N"/>
</dbReference>
<dbReference type="SUPFAM" id="SSF51445">
    <property type="entry name" value="(Trans)glycosidases"/>
    <property type="match status" value="1"/>
</dbReference>
<keyword evidence="9 10" id="KW-0119">Carbohydrate metabolism</keyword>
<dbReference type="InterPro" id="IPR014756">
    <property type="entry name" value="Ig_E-set"/>
</dbReference>
<evidence type="ECO:0000256" key="1">
    <source>
        <dbReference type="ARBA" id="ARBA00000826"/>
    </source>
</evidence>
<dbReference type="Gene3D" id="3.20.20.80">
    <property type="entry name" value="Glycosidases"/>
    <property type="match status" value="1"/>
</dbReference>
<dbReference type="InterPro" id="IPR006048">
    <property type="entry name" value="A-amylase/branching_C"/>
</dbReference>
<dbReference type="PIRSF" id="PIRSF000463">
    <property type="entry name" value="GlgB"/>
    <property type="match status" value="1"/>
</dbReference>
<sequence length="641" mass="73763">MVNAASIGLSTRDLYLFNKGDLFHSYRTLGAHPIRLGDEQGVRFAVWAPHAALVCVVGSFNGWNGAGHAMECVGETGIWSLFIAGIGTGTVYKYEIQTKEGKRLMKSDPYAFQSERRPSTGSVVADLNKYQWRDAEWQQRKQEGSSYHEAMLIYEVHLGSWRNKGKENFWTYDEFAGELVNYAADMGYTHIELLPITEHPLDQSWGYQVTGYYSATSRYGTPEQLMHLIDRCHERGIGVILDWVPGHFCKDDHGLRLFDGTPIYEGTDLKRAEKPLWGTLAFDFGSTEVQSFLISNAIYWMDVFHIDGLRVDAVASMLDLHFDKPPELRTYNKLGGTENTDAIRFLKRLNETVFHYYPDILMIAEDSSSWPAVTSPTYMGGLGFNYKWNMGWMNDMLRYMALEPQERMHHHNLITFSLMYAFSENFVLPLSHDEVVHGKRSLLNKMSGNYDQKFAQLRLFYGFWMTHPGKKLLFMGSEWGQFDEWKDGESLDWQLLDYYKHERMHHYVQTLNLVYNQHGALWERDCDPGGFEWIDVHNAAQSVVVFMRRGHDSNEITISICNFSIHEYPHYTIGVPEPGSYRVVMHSALTVFGGEIEHATEMLYSRDTPWHGRACSMSILVPPLSFQLLTYVQGELIHATH</sequence>
<dbReference type="CDD" id="cd11322">
    <property type="entry name" value="AmyAc_Glg_BE"/>
    <property type="match status" value="1"/>
</dbReference>
<evidence type="ECO:0000256" key="3">
    <source>
        <dbReference type="ARBA" id="ARBA00004964"/>
    </source>
</evidence>
<comment type="catalytic activity">
    <reaction evidence="1 10">
        <text>Transfers a segment of a (1-&gt;4)-alpha-D-glucan chain to a primary hydroxy group in a similar glucan chain.</text>
        <dbReference type="EC" id="2.4.1.18"/>
    </reaction>
</comment>
<keyword evidence="7 10" id="KW-0808">Transferase</keyword>
<feature type="active site" description="Nucleophile" evidence="10">
    <location>
        <position position="312"/>
    </location>
</feature>
<dbReference type="InterPro" id="IPR037439">
    <property type="entry name" value="Branching_enzy"/>
</dbReference>
<dbReference type="SUPFAM" id="SSF51011">
    <property type="entry name" value="Glycosyl hydrolase domain"/>
    <property type="match status" value="1"/>
</dbReference>
<evidence type="ECO:0000256" key="7">
    <source>
        <dbReference type="ARBA" id="ARBA00022679"/>
    </source>
</evidence>
<dbReference type="InterPro" id="IPR013783">
    <property type="entry name" value="Ig-like_fold"/>
</dbReference>
<dbReference type="Pfam" id="PF02922">
    <property type="entry name" value="CBM_48"/>
    <property type="match status" value="1"/>
</dbReference>
<gene>
    <name evidence="10 12" type="primary">glgB</name>
    <name evidence="12" type="ORF">ACFPYJ_24290</name>
</gene>
<keyword evidence="8 10" id="KW-0320">Glycogen biosynthesis</keyword>
<dbReference type="InterPro" id="IPR044143">
    <property type="entry name" value="GlgB_N_E_set_prok"/>
</dbReference>
<keyword evidence="5 10" id="KW-0321">Glycogen metabolism</keyword>
<evidence type="ECO:0000313" key="13">
    <source>
        <dbReference type="Proteomes" id="UP001596047"/>
    </source>
</evidence>
<evidence type="ECO:0000256" key="2">
    <source>
        <dbReference type="ARBA" id="ARBA00002953"/>
    </source>
</evidence>
<dbReference type="NCBIfam" id="NF003811">
    <property type="entry name" value="PRK05402.1"/>
    <property type="match status" value="1"/>
</dbReference>
<dbReference type="InterPro" id="IPR006407">
    <property type="entry name" value="GlgB"/>
</dbReference>
<evidence type="ECO:0000256" key="4">
    <source>
        <dbReference type="ARBA" id="ARBA00009000"/>
    </source>
</evidence>
<evidence type="ECO:0000256" key="5">
    <source>
        <dbReference type="ARBA" id="ARBA00022600"/>
    </source>
</evidence>
<dbReference type="Pfam" id="PF00128">
    <property type="entry name" value="Alpha-amylase"/>
    <property type="match status" value="1"/>
</dbReference>
<organism evidence="12 13">
    <name type="scientific">Paenibacillus solisilvae</name>
    <dbReference type="NCBI Taxonomy" id="2486751"/>
    <lineage>
        <taxon>Bacteria</taxon>
        <taxon>Bacillati</taxon>
        <taxon>Bacillota</taxon>
        <taxon>Bacilli</taxon>
        <taxon>Bacillales</taxon>
        <taxon>Paenibacillaceae</taxon>
        <taxon>Paenibacillus</taxon>
    </lineage>
</organism>
<feature type="active site" description="Proton donor" evidence="10">
    <location>
        <position position="365"/>
    </location>
</feature>
<dbReference type="GO" id="GO:0003844">
    <property type="term" value="F:1,4-alpha-glucan branching enzyme activity"/>
    <property type="evidence" value="ECO:0007669"/>
    <property type="project" value="UniProtKB-EC"/>
</dbReference>
<comment type="caution">
    <text evidence="12">The sequence shown here is derived from an EMBL/GenBank/DDBJ whole genome shotgun (WGS) entry which is preliminary data.</text>
</comment>
<dbReference type="InterPro" id="IPR013780">
    <property type="entry name" value="Glyco_hydro_b"/>
</dbReference>
<name>A0ABW0W743_9BACL</name>
<dbReference type="PANTHER" id="PTHR43651">
    <property type="entry name" value="1,4-ALPHA-GLUCAN-BRANCHING ENZYME"/>
    <property type="match status" value="1"/>
</dbReference>
<evidence type="ECO:0000256" key="6">
    <source>
        <dbReference type="ARBA" id="ARBA00022676"/>
    </source>
</evidence>
<dbReference type="CDD" id="cd02855">
    <property type="entry name" value="E_set_GBE_prok_N"/>
    <property type="match status" value="1"/>
</dbReference>
<dbReference type="NCBIfam" id="NF008967">
    <property type="entry name" value="PRK12313.1"/>
    <property type="match status" value="1"/>
</dbReference>
<protein>
    <recommendedName>
        <fullName evidence="10">1,4-alpha-glucan branching enzyme GlgB</fullName>
        <ecNumber evidence="10">2.4.1.18</ecNumber>
    </recommendedName>
    <alternativeName>
        <fullName evidence="10">1,4-alpha-D-glucan:1,4-alpha-D-glucan 6-glucosyl-transferase</fullName>
    </alternativeName>
    <alternativeName>
        <fullName evidence="10">Alpha-(1-&gt;4)-glucan branching enzyme</fullName>
    </alternativeName>
    <alternativeName>
        <fullName evidence="10">Glycogen branching enzyme</fullName>
        <shortName evidence="10">BE</shortName>
    </alternativeName>
</protein>
<dbReference type="Gene3D" id="2.60.40.10">
    <property type="entry name" value="Immunoglobulins"/>
    <property type="match status" value="1"/>
</dbReference>
<keyword evidence="6 10" id="KW-0328">Glycosyltransferase</keyword>
<comment type="similarity">
    <text evidence="4 10">Belongs to the glycosyl hydrolase 13 family. GlgB subfamily.</text>
</comment>
<feature type="domain" description="Glycosyl hydrolase family 13 catalytic" evidence="11">
    <location>
        <begin position="155"/>
        <end position="524"/>
    </location>
</feature>
<reference evidence="13" key="1">
    <citation type="journal article" date="2019" name="Int. J. Syst. Evol. Microbiol.">
        <title>The Global Catalogue of Microorganisms (GCM) 10K type strain sequencing project: providing services to taxonomists for standard genome sequencing and annotation.</title>
        <authorList>
            <consortium name="The Broad Institute Genomics Platform"/>
            <consortium name="The Broad Institute Genome Sequencing Center for Infectious Disease"/>
            <person name="Wu L."/>
            <person name="Ma J."/>
        </authorList>
    </citation>
    <scope>NUCLEOTIDE SEQUENCE [LARGE SCALE GENOMIC DNA]</scope>
    <source>
        <strain evidence="13">CGMCC 1.3240</strain>
    </source>
</reference>
<dbReference type="NCBIfam" id="TIGR01515">
    <property type="entry name" value="branching_enzym"/>
    <property type="match status" value="1"/>
</dbReference>
<dbReference type="HAMAP" id="MF_00685">
    <property type="entry name" value="GlgB"/>
    <property type="match status" value="1"/>
</dbReference>
<keyword evidence="13" id="KW-1185">Reference proteome</keyword>
<dbReference type="InterPro" id="IPR017853">
    <property type="entry name" value="GH"/>
</dbReference>
<evidence type="ECO:0000256" key="9">
    <source>
        <dbReference type="ARBA" id="ARBA00023277"/>
    </source>
</evidence>
<dbReference type="EMBL" id="JBHSOW010000092">
    <property type="protein sequence ID" value="MFC5652180.1"/>
    <property type="molecule type" value="Genomic_DNA"/>
</dbReference>
<dbReference type="SUPFAM" id="SSF81296">
    <property type="entry name" value="E set domains"/>
    <property type="match status" value="1"/>
</dbReference>
<dbReference type="InterPro" id="IPR006047">
    <property type="entry name" value="GH13_cat_dom"/>
</dbReference>
<dbReference type="Proteomes" id="UP001596047">
    <property type="component" value="Unassembled WGS sequence"/>
</dbReference>
<dbReference type="Gene3D" id="2.60.40.1180">
    <property type="entry name" value="Golgi alpha-mannosidase II"/>
    <property type="match status" value="1"/>
</dbReference>
<dbReference type="SMART" id="SM00642">
    <property type="entry name" value="Aamy"/>
    <property type="match status" value="1"/>
</dbReference>
<dbReference type="Pfam" id="PF02806">
    <property type="entry name" value="Alpha-amylase_C"/>
    <property type="match status" value="1"/>
</dbReference>
<dbReference type="RefSeq" id="WP_379190812.1">
    <property type="nucleotide sequence ID" value="NZ_JBHSOW010000092.1"/>
</dbReference>
<proteinExistence type="inferred from homology"/>
<comment type="pathway">
    <text evidence="3 10">Glycan biosynthesis; glycogen biosynthesis.</text>
</comment>